<comment type="caution">
    <text evidence="1">The sequence shown here is derived from an EMBL/GenBank/DDBJ whole genome shotgun (WGS) entry which is preliminary data.</text>
</comment>
<organism evidence="1 2">
    <name type="scientific">Flavobacterium orientale</name>
    <dbReference type="NCBI Taxonomy" id="1756020"/>
    <lineage>
        <taxon>Bacteria</taxon>
        <taxon>Pseudomonadati</taxon>
        <taxon>Bacteroidota</taxon>
        <taxon>Flavobacteriia</taxon>
        <taxon>Flavobacteriales</taxon>
        <taxon>Flavobacteriaceae</taxon>
        <taxon>Flavobacterium</taxon>
    </lineage>
</organism>
<dbReference type="Proteomes" id="UP000625735">
    <property type="component" value="Unassembled WGS sequence"/>
</dbReference>
<proteinExistence type="predicted"/>
<accession>A0A916XXT2</accession>
<keyword evidence="2" id="KW-1185">Reference proteome</keyword>
<sequence>MPSEEELLQERLKQIDWKEVTDYPSVNACDSLLDKEQKKACFFQFLTELIQQKIATDSTENSAEIFDTLNVLVTVFPDANITFEPQFPSDSTHYNKAKVDSILKNRLTDFPKIEPAQKEGIPVKTQFILPVVLKAD</sequence>
<reference evidence="1" key="1">
    <citation type="journal article" date="2014" name="Int. J. Syst. Evol. Microbiol.">
        <title>Complete genome sequence of Corynebacterium casei LMG S-19264T (=DSM 44701T), isolated from a smear-ripened cheese.</title>
        <authorList>
            <consortium name="US DOE Joint Genome Institute (JGI-PGF)"/>
            <person name="Walter F."/>
            <person name="Albersmeier A."/>
            <person name="Kalinowski J."/>
            <person name="Ruckert C."/>
        </authorList>
    </citation>
    <scope>NUCLEOTIDE SEQUENCE</scope>
    <source>
        <strain evidence="1">CGMCC 1.12506</strain>
    </source>
</reference>
<protein>
    <submittedName>
        <fullName evidence="1">Uncharacterized protein</fullName>
    </submittedName>
</protein>
<dbReference type="EMBL" id="BMFG01000002">
    <property type="protein sequence ID" value="GGD19728.1"/>
    <property type="molecule type" value="Genomic_DNA"/>
</dbReference>
<evidence type="ECO:0000313" key="2">
    <source>
        <dbReference type="Proteomes" id="UP000625735"/>
    </source>
</evidence>
<gene>
    <name evidence="1" type="ORF">GCM10011343_07850</name>
</gene>
<dbReference type="AlphaFoldDB" id="A0A916XXT2"/>
<reference evidence="1" key="2">
    <citation type="submission" date="2020-09" db="EMBL/GenBank/DDBJ databases">
        <authorList>
            <person name="Sun Q."/>
            <person name="Zhou Y."/>
        </authorList>
    </citation>
    <scope>NUCLEOTIDE SEQUENCE</scope>
    <source>
        <strain evidence="1">CGMCC 1.12506</strain>
    </source>
</reference>
<name>A0A916XXT2_9FLAO</name>
<evidence type="ECO:0000313" key="1">
    <source>
        <dbReference type="EMBL" id="GGD19728.1"/>
    </source>
</evidence>